<dbReference type="AlphaFoldDB" id="A0A931H467"/>
<protein>
    <recommendedName>
        <fullName evidence="3">Calcium-binding protein</fullName>
    </recommendedName>
</protein>
<dbReference type="RefSeq" id="WP_196986067.1">
    <property type="nucleotide sequence ID" value="NZ_JADWYS010000001.1"/>
</dbReference>
<sequence length="339" mass="34731">MAGADSIIGGGTDLSAIVDEHSVSLIDQFLLDTVGGTAHTTDLDGAILVTGTGSNGEVQGVLLPNGVAVLGTINSGTLHLDVSLPDGLGLVFAAHDGISVEEVSTFLFSIVDQYLPPGTNDALRANLLEAVDDLVSSIEALGLPSITVTMVDFINSTPSTQLSGEKFGALPSNEVTFDPGNSGSTDLFAFNLRSLSPSELLLIKNVENALVSGDGVVKIGDNNGTLITSDSANQQIIGGGGNDTLIGGGGHDTLTGGAGDDVFAFSRVGDYTITDFTPGHDTFAFKLPGVTNVQELLHMVTSSEQTTAGVTFHLANDTSITLVGVTASELTADMIKFTF</sequence>
<gene>
    <name evidence="1" type="ORF">I5803_09185</name>
</gene>
<dbReference type="Pfam" id="PF00353">
    <property type="entry name" value="HemolysinCabind"/>
    <property type="match status" value="1"/>
</dbReference>
<organism evidence="1 2">
    <name type="scientific">Caenimonas aquaedulcis</name>
    <dbReference type="NCBI Taxonomy" id="2793270"/>
    <lineage>
        <taxon>Bacteria</taxon>
        <taxon>Pseudomonadati</taxon>
        <taxon>Pseudomonadota</taxon>
        <taxon>Betaproteobacteria</taxon>
        <taxon>Burkholderiales</taxon>
        <taxon>Comamonadaceae</taxon>
        <taxon>Caenimonas</taxon>
    </lineage>
</organism>
<comment type="caution">
    <text evidence="1">The sequence shown here is derived from an EMBL/GenBank/DDBJ whole genome shotgun (WGS) entry which is preliminary data.</text>
</comment>
<dbReference type="Proteomes" id="UP000651050">
    <property type="component" value="Unassembled WGS sequence"/>
</dbReference>
<keyword evidence="2" id="KW-1185">Reference proteome</keyword>
<dbReference type="InterPro" id="IPR001343">
    <property type="entry name" value="Hemolysn_Ca-bd"/>
</dbReference>
<dbReference type="InterPro" id="IPR018511">
    <property type="entry name" value="Hemolysin-typ_Ca-bd_CS"/>
</dbReference>
<dbReference type="Gene3D" id="2.150.10.10">
    <property type="entry name" value="Serralysin-like metalloprotease, C-terminal"/>
    <property type="match status" value="1"/>
</dbReference>
<dbReference type="InterPro" id="IPR011049">
    <property type="entry name" value="Serralysin-like_metalloprot_C"/>
</dbReference>
<evidence type="ECO:0000313" key="2">
    <source>
        <dbReference type="Proteomes" id="UP000651050"/>
    </source>
</evidence>
<dbReference type="GO" id="GO:0005509">
    <property type="term" value="F:calcium ion binding"/>
    <property type="evidence" value="ECO:0007669"/>
    <property type="project" value="InterPro"/>
</dbReference>
<proteinExistence type="predicted"/>
<accession>A0A931H467</accession>
<dbReference type="PRINTS" id="PR00313">
    <property type="entry name" value="CABNDNGRPT"/>
</dbReference>
<name>A0A931H467_9BURK</name>
<reference evidence="1" key="1">
    <citation type="submission" date="2020-11" db="EMBL/GenBank/DDBJ databases">
        <title>Bacterial whole genome sequence for Caenimonas sp. DR4.4.</title>
        <authorList>
            <person name="Le V."/>
            <person name="Ko S.-R."/>
            <person name="Ahn C.-Y."/>
            <person name="Oh H.-M."/>
        </authorList>
    </citation>
    <scope>NUCLEOTIDE SEQUENCE</scope>
    <source>
        <strain evidence="1">DR4.4</strain>
    </source>
</reference>
<dbReference type="PROSITE" id="PS00330">
    <property type="entry name" value="HEMOLYSIN_CALCIUM"/>
    <property type="match status" value="1"/>
</dbReference>
<evidence type="ECO:0000313" key="1">
    <source>
        <dbReference type="EMBL" id="MBG9388192.1"/>
    </source>
</evidence>
<dbReference type="SUPFAM" id="SSF51120">
    <property type="entry name" value="beta-Roll"/>
    <property type="match status" value="1"/>
</dbReference>
<dbReference type="EMBL" id="JADWYS010000001">
    <property type="protein sequence ID" value="MBG9388192.1"/>
    <property type="molecule type" value="Genomic_DNA"/>
</dbReference>
<evidence type="ECO:0008006" key="3">
    <source>
        <dbReference type="Google" id="ProtNLM"/>
    </source>
</evidence>